<dbReference type="AlphaFoldDB" id="A0A9N8F1I2"/>
<keyword evidence="3" id="KW-1185">Reference proteome</keyword>
<evidence type="ECO:0000313" key="3">
    <source>
        <dbReference type="Proteomes" id="UP001153069"/>
    </source>
</evidence>
<feature type="non-terminal residue" evidence="2">
    <location>
        <position position="403"/>
    </location>
</feature>
<comment type="caution">
    <text evidence="2">The sequence shown here is derived from an EMBL/GenBank/DDBJ whole genome shotgun (WGS) entry which is preliminary data.</text>
</comment>
<dbReference type="EMBL" id="CAICTM010002596">
    <property type="protein sequence ID" value="CAB9529714.1"/>
    <property type="molecule type" value="Genomic_DNA"/>
</dbReference>
<evidence type="ECO:0000313" key="2">
    <source>
        <dbReference type="EMBL" id="CAB9529714.1"/>
    </source>
</evidence>
<feature type="region of interest" description="Disordered" evidence="1">
    <location>
        <begin position="172"/>
        <end position="194"/>
    </location>
</feature>
<proteinExistence type="predicted"/>
<accession>A0A9N8F1I2</accession>
<name>A0A9N8F1I2_9STRA</name>
<sequence>MSQWKDRFAQAWIRAEKVLDDSAEECHLAQMMSVLALSNVFEVVSWFAEFCQQPMSFLVLLLLFGESIHLLVSVVALVTATIIDLACCYVVAGTEFGAAAFTYGVTMSSLLSWGLKPPELPQYVPKRLRRKQPFLLRTAKASMDAMLCLSARVAGTVLLIIQLTHLSIHESAGAPPEKQRSSSTDEPFLDQDEESEEPYASMCEKYKRACQPTMLWDLKVADQDHKPTAFEMFIRFLLVLKGGLDLIGEESNPLVAWQLIMYSLSGDMNRNSEDHQYDADSVLIAIDNCSSRCITNSMKDFIEDPVRVNVKVQGIGGSVTATYRGTVRWSIEDDNGRVHHFVIPHTYYNPSTPYRLLSPQHWARVASDNSPNKRGTWCATYEDAVELFWSQRQFKRVIPLSAS</sequence>
<organism evidence="2 3">
    <name type="scientific">Seminavis robusta</name>
    <dbReference type="NCBI Taxonomy" id="568900"/>
    <lineage>
        <taxon>Eukaryota</taxon>
        <taxon>Sar</taxon>
        <taxon>Stramenopiles</taxon>
        <taxon>Ochrophyta</taxon>
        <taxon>Bacillariophyta</taxon>
        <taxon>Bacillariophyceae</taxon>
        <taxon>Bacillariophycidae</taxon>
        <taxon>Naviculales</taxon>
        <taxon>Naviculaceae</taxon>
        <taxon>Seminavis</taxon>
    </lineage>
</organism>
<evidence type="ECO:0000256" key="1">
    <source>
        <dbReference type="SAM" id="MobiDB-lite"/>
    </source>
</evidence>
<dbReference type="Proteomes" id="UP001153069">
    <property type="component" value="Unassembled WGS sequence"/>
</dbReference>
<protein>
    <submittedName>
        <fullName evidence="2">Uncharacterized protein</fullName>
    </submittedName>
</protein>
<reference evidence="2" key="1">
    <citation type="submission" date="2020-06" db="EMBL/GenBank/DDBJ databases">
        <authorList>
            <consortium name="Plant Systems Biology data submission"/>
        </authorList>
    </citation>
    <scope>NUCLEOTIDE SEQUENCE</scope>
    <source>
        <strain evidence="2">D6</strain>
    </source>
</reference>
<gene>
    <name evidence="2" type="ORF">SEMRO_2598_G332230.1</name>
</gene>